<organism evidence="2 5">
    <name type="scientific">Acidovorax delafieldii</name>
    <name type="common">Pseudomonas delafieldii</name>
    <dbReference type="NCBI Taxonomy" id="47920"/>
    <lineage>
        <taxon>Bacteria</taxon>
        <taxon>Pseudomonadati</taxon>
        <taxon>Pseudomonadota</taxon>
        <taxon>Betaproteobacteria</taxon>
        <taxon>Burkholderiales</taxon>
        <taxon>Comamonadaceae</taxon>
        <taxon>Acidovorax</taxon>
    </lineage>
</organism>
<evidence type="ECO:0000313" key="2">
    <source>
        <dbReference type="EMBL" id="MDR6767006.1"/>
    </source>
</evidence>
<dbReference type="PANTHER" id="PTHR37315">
    <property type="entry name" value="UPF0311 PROTEIN BLR7842"/>
    <property type="match status" value="1"/>
</dbReference>
<reference evidence="2 4" key="1">
    <citation type="submission" date="2023-07" db="EMBL/GenBank/DDBJ databases">
        <title>Sorghum-associated microbial communities from plants grown in Nebraska, USA.</title>
        <authorList>
            <person name="Schachtman D."/>
        </authorList>
    </citation>
    <scope>NUCLEOTIDE SEQUENCE</scope>
    <source>
        <strain evidence="3 4">BE105</strain>
        <strain evidence="2">BE69</strain>
    </source>
</reference>
<dbReference type="EMBL" id="JAVDTS010000004">
    <property type="protein sequence ID" value="MDR6838278.1"/>
    <property type="molecule type" value="Genomic_DNA"/>
</dbReference>
<proteinExistence type="inferred from homology"/>
<evidence type="ECO:0000313" key="4">
    <source>
        <dbReference type="Proteomes" id="UP001249076"/>
    </source>
</evidence>
<dbReference type="RefSeq" id="WP_209819605.1">
    <property type="nucleotide sequence ID" value="NZ_JAVDTL010000003.1"/>
</dbReference>
<dbReference type="InterPro" id="IPR020915">
    <property type="entry name" value="UPF0311"/>
</dbReference>
<evidence type="ECO:0000313" key="5">
    <source>
        <dbReference type="Proteomes" id="UP001253458"/>
    </source>
</evidence>
<dbReference type="Gene3D" id="2.40.160.20">
    <property type="match status" value="1"/>
</dbReference>
<dbReference type="PANTHER" id="PTHR37315:SF1">
    <property type="entry name" value="UPF0311 PROTEIN BLR7842"/>
    <property type="match status" value="1"/>
</dbReference>
<dbReference type="EMBL" id="JAVDTL010000003">
    <property type="protein sequence ID" value="MDR6767006.1"/>
    <property type="molecule type" value="Genomic_DNA"/>
</dbReference>
<evidence type="ECO:0000256" key="1">
    <source>
        <dbReference type="HAMAP-Rule" id="MF_00775"/>
    </source>
</evidence>
<accession>A0AAJ2C7B4</accession>
<name>A0AAJ2C7B4_ACIDE</name>
<dbReference type="Proteomes" id="UP001253458">
    <property type="component" value="Unassembled WGS sequence"/>
</dbReference>
<gene>
    <name evidence="2" type="ORF">J2W88_002281</name>
    <name evidence="3" type="ORF">J2W93_003119</name>
</gene>
<evidence type="ECO:0000313" key="3">
    <source>
        <dbReference type="EMBL" id="MDR6838278.1"/>
    </source>
</evidence>
<dbReference type="Pfam" id="PF11578">
    <property type="entry name" value="DUF3237"/>
    <property type="match status" value="1"/>
</dbReference>
<protein>
    <recommendedName>
        <fullName evidence="1">UPF0311 protein J2W88_002281</fullName>
    </recommendedName>
</protein>
<sequence length="158" mass="17623">MTEPVPFVEPRLRFFADLRVEVGVPQEVGRTVHGLRRLIPILGGKAQGDGWQARVMPGGADFQLIVSDTLAELDARYTLEADGGDLIYVQNRAVRSGPPELMARLVRGEVVDPAQIYFRCSPQFETASTALRWIGERMFTGTGARFPDAVAMRFWELM</sequence>
<dbReference type="Proteomes" id="UP001249076">
    <property type="component" value="Unassembled WGS sequence"/>
</dbReference>
<comment type="caution">
    <text evidence="2">The sequence shown here is derived from an EMBL/GenBank/DDBJ whole genome shotgun (WGS) entry which is preliminary data.</text>
</comment>
<keyword evidence="4" id="KW-1185">Reference proteome</keyword>
<comment type="similarity">
    <text evidence="1">Belongs to the UPF0311 family.</text>
</comment>
<dbReference type="AlphaFoldDB" id="A0AAJ2C7B4"/>
<dbReference type="HAMAP" id="MF_00775">
    <property type="entry name" value="UPF0311"/>
    <property type="match status" value="1"/>
</dbReference>